<evidence type="ECO:0000259" key="4">
    <source>
        <dbReference type="PROSITE" id="PS51379"/>
    </source>
</evidence>
<feature type="domain" description="4Fe-4S ferredoxin-type" evidence="4">
    <location>
        <begin position="184"/>
        <end position="216"/>
    </location>
</feature>
<keyword evidence="2" id="KW-0408">Iron</keyword>
<gene>
    <name evidence="5" type="ORF">COY10_00805</name>
</gene>
<evidence type="ECO:0000256" key="1">
    <source>
        <dbReference type="ARBA" id="ARBA00022723"/>
    </source>
</evidence>
<reference evidence="6" key="1">
    <citation type="submission" date="2017-09" db="EMBL/GenBank/DDBJ databases">
        <title>Depth-based differentiation of microbial function through sediment-hosted aquifers and enrichment of novel symbionts in the deep terrestrial subsurface.</title>
        <authorList>
            <person name="Probst A.J."/>
            <person name="Ladd B."/>
            <person name="Jarett J.K."/>
            <person name="Geller-Mcgrath D.E."/>
            <person name="Sieber C.M.K."/>
            <person name="Emerson J.B."/>
            <person name="Anantharaman K."/>
            <person name="Thomas B.C."/>
            <person name="Malmstrom R."/>
            <person name="Stieglmeier M."/>
            <person name="Klingl A."/>
            <person name="Woyke T."/>
            <person name="Ryan C.M."/>
            <person name="Banfield J.F."/>
        </authorList>
    </citation>
    <scope>NUCLEOTIDE SEQUENCE [LARGE SCALE GENOMIC DNA]</scope>
</reference>
<evidence type="ECO:0000313" key="6">
    <source>
        <dbReference type="Proteomes" id="UP000231688"/>
    </source>
</evidence>
<dbReference type="GO" id="GO:0051536">
    <property type="term" value="F:iron-sulfur cluster binding"/>
    <property type="evidence" value="ECO:0007669"/>
    <property type="project" value="UniProtKB-KW"/>
</dbReference>
<dbReference type="EMBL" id="PFOH01000020">
    <property type="protein sequence ID" value="PIZ69786.1"/>
    <property type="molecule type" value="Genomic_DNA"/>
</dbReference>
<dbReference type="Pfam" id="PF17179">
    <property type="entry name" value="Fer4_22"/>
    <property type="match status" value="1"/>
</dbReference>
<comment type="caution">
    <text evidence="5">The sequence shown here is derived from an EMBL/GenBank/DDBJ whole genome shotgun (WGS) entry which is preliminary data.</text>
</comment>
<evidence type="ECO:0000313" key="5">
    <source>
        <dbReference type="EMBL" id="PIZ69786.1"/>
    </source>
</evidence>
<dbReference type="AlphaFoldDB" id="A0A2M7UEW2"/>
<dbReference type="SUPFAM" id="SSF46548">
    <property type="entry name" value="alpha-helical ferredoxin"/>
    <property type="match status" value="1"/>
</dbReference>
<proteinExistence type="predicted"/>
<keyword evidence="3" id="KW-0411">Iron-sulfur</keyword>
<dbReference type="InterPro" id="IPR017900">
    <property type="entry name" value="4Fe4S_Fe_S_CS"/>
</dbReference>
<organism evidence="5 6">
    <name type="scientific">Candidatus Portnoybacteria bacterium CG_4_10_14_0_2_um_filter_43_36</name>
    <dbReference type="NCBI Taxonomy" id="1974798"/>
    <lineage>
        <taxon>Bacteria</taxon>
        <taxon>Candidatus Portnoyibacteriota</taxon>
    </lineage>
</organism>
<dbReference type="PANTHER" id="PTHR40447">
    <property type="entry name" value="ANAEROBIC SULFITE REDUCTASE SUBUNIT A"/>
    <property type="match status" value="1"/>
</dbReference>
<dbReference type="GO" id="GO:0046872">
    <property type="term" value="F:metal ion binding"/>
    <property type="evidence" value="ECO:0007669"/>
    <property type="project" value="UniProtKB-KW"/>
</dbReference>
<dbReference type="PROSITE" id="PS51379">
    <property type="entry name" value="4FE4S_FER_2"/>
    <property type="match status" value="2"/>
</dbReference>
<keyword evidence="1" id="KW-0479">Metal-binding</keyword>
<dbReference type="PROSITE" id="PS00198">
    <property type="entry name" value="4FE4S_FER_1"/>
    <property type="match status" value="2"/>
</dbReference>
<protein>
    <recommendedName>
        <fullName evidence="4">4Fe-4S ferredoxin-type domain-containing protein</fullName>
    </recommendedName>
</protein>
<evidence type="ECO:0000256" key="2">
    <source>
        <dbReference type="ARBA" id="ARBA00023004"/>
    </source>
</evidence>
<evidence type="ECO:0000256" key="3">
    <source>
        <dbReference type="ARBA" id="ARBA00023014"/>
    </source>
</evidence>
<sequence>MSLIIEKNQIKGWLAGLKKNFIIIETKKMVLPAKQYFFPPKEDIFIFNKISGKLSVPEKREKLLLVCSHLGELEAMTQLDEIMKTPRPDWYYWQKRDQSVLVGIVDQSVEAASGGDLILEKINKEQYRALILTAQGKKLIKKDFFKEIEKPKIKKYLPESKPLKELLLDPELLSEAVAWSWQTKHKIWDELGKKCLGCGICTYVCPICHCFSIEDRVDLDGEKCVRCRQWDACTLPRFAQVAGGHNFHKSIKERYYNWFYHKFVRAYKEYGRTQCVACGQCARYCPAGISIEKVLLEIVGDYKKK</sequence>
<feature type="domain" description="4Fe-4S ferredoxin-type" evidence="4">
    <location>
        <begin position="266"/>
        <end position="294"/>
    </location>
</feature>
<dbReference type="PANTHER" id="PTHR40447:SF1">
    <property type="entry name" value="ANAEROBIC SULFITE REDUCTASE SUBUNIT A"/>
    <property type="match status" value="1"/>
</dbReference>
<accession>A0A2M7UEW2</accession>
<dbReference type="InterPro" id="IPR017896">
    <property type="entry name" value="4Fe4S_Fe-S-bd"/>
</dbReference>
<name>A0A2M7UEW2_9BACT</name>
<dbReference type="Proteomes" id="UP000231688">
    <property type="component" value="Unassembled WGS sequence"/>
</dbReference>